<dbReference type="RefSeq" id="WP_184150104.1">
    <property type="nucleotide sequence ID" value="NZ_JACHKA010000001.1"/>
</dbReference>
<dbReference type="NCBIfam" id="NF035944">
    <property type="entry name" value="PEPxxWA-CTERM"/>
    <property type="match status" value="1"/>
</dbReference>
<dbReference type="NCBIfam" id="TIGR02595">
    <property type="entry name" value="PEP_CTERM"/>
    <property type="match status" value="1"/>
</dbReference>
<feature type="transmembrane region" description="Helical" evidence="1">
    <location>
        <begin position="176"/>
        <end position="193"/>
    </location>
</feature>
<evidence type="ECO:0000313" key="5">
    <source>
        <dbReference type="Proteomes" id="UP001138540"/>
    </source>
</evidence>
<feature type="domain" description="Ice-binding protein C-terminal" evidence="3">
    <location>
        <begin position="173"/>
        <end position="196"/>
    </location>
</feature>
<comment type="caution">
    <text evidence="4">The sequence shown here is derived from an EMBL/GenBank/DDBJ whole genome shotgun (WGS) entry which is preliminary data.</text>
</comment>
<feature type="chain" id="PRO_5046068304" description="Ice-binding protein C-terminal domain-containing protein" evidence="2">
    <location>
        <begin position="22"/>
        <end position="209"/>
    </location>
</feature>
<protein>
    <recommendedName>
        <fullName evidence="3">Ice-binding protein C-terminal domain-containing protein</fullName>
    </recommendedName>
</protein>
<keyword evidence="5" id="KW-1185">Reference proteome</keyword>
<dbReference type="Pfam" id="PF07589">
    <property type="entry name" value="PEP-CTERM"/>
    <property type="match status" value="1"/>
</dbReference>
<proteinExistence type="predicted"/>
<evidence type="ECO:0000256" key="2">
    <source>
        <dbReference type="SAM" id="SignalP"/>
    </source>
</evidence>
<keyword evidence="1" id="KW-0812">Transmembrane</keyword>
<keyword evidence="2" id="KW-0732">Signal</keyword>
<feature type="signal peptide" evidence="2">
    <location>
        <begin position="1"/>
        <end position="21"/>
    </location>
</feature>
<keyword evidence="1" id="KW-1133">Transmembrane helix</keyword>
<name>A0ABR6NDB1_9SPHN</name>
<reference evidence="4 5" key="1">
    <citation type="submission" date="2020-08" db="EMBL/GenBank/DDBJ databases">
        <title>Exploring microbial biodiversity for novel pathways involved in the catabolism of aromatic compounds derived from lignin.</title>
        <authorList>
            <person name="Elkins J."/>
        </authorList>
    </citation>
    <scope>NUCLEOTIDE SEQUENCE [LARGE SCALE GENOMIC DNA]</scope>
    <source>
        <strain evidence="4 5">B1D3A</strain>
    </source>
</reference>
<dbReference type="InterPro" id="IPR013424">
    <property type="entry name" value="Ice-binding_C"/>
</dbReference>
<evidence type="ECO:0000313" key="4">
    <source>
        <dbReference type="EMBL" id="MBB5984667.1"/>
    </source>
</evidence>
<organism evidence="4 5">
    <name type="scientific">Sphingobium lignivorans</name>
    <dbReference type="NCBI Taxonomy" id="2735886"/>
    <lineage>
        <taxon>Bacteria</taxon>
        <taxon>Pseudomonadati</taxon>
        <taxon>Pseudomonadota</taxon>
        <taxon>Alphaproteobacteria</taxon>
        <taxon>Sphingomonadales</taxon>
        <taxon>Sphingomonadaceae</taxon>
        <taxon>Sphingobium</taxon>
    </lineage>
</organism>
<evidence type="ECO:0000256" key="1">
    <source>
        <dbReference type="SAM" id="Phobius"/>
    </source>
</evidence>
<keyword evidence="1" id="KW-0472">Membrane</keyword>
<dbReference type="EMBL" id="JACHKA010000001">
    <property type="protein sequence ID" value="MBB5984667.1"/>
    <property type="molecule type" value="Genomic_DNA"/>
</dbReference>
<gene>
    <name evidence="4" type="ORF">HNP60_000641</name>
</gene>
<evidence type="ECO:0000259" key="3">
    <source>
        <dbReference type="Pfam" id="PF07589"/>
    </source>
</evidence>
<sequence length="209" mass="23113">MKKLVSAAVVSAACLSAPAGAADFLEYRLWGTGTERRVSIVDLPGGGWMQEVTYHQGAMTLYLTLPVNRREDEWWQTCLYDEGGANCYVSGNSVQIELYAAYSGGDVALIFDHALSRFPDSNEGFLGATLDYHYGAKYVGSSYYFEFRWLNVRAFNAESDRLNVIRFNYSPGIPEPATWAMMIGGFALAGGALRRRRGMAARVRGVQFA</sequence>
<dbReference type="Proteomes" id="UP001138540">
    <property type="component" value="Unassembled WGS sequence"/>
</dbReference>
<accession>A0ABR6NDB1</accession>